<keyword evidence="4" id="KW-1003">Cell membrane</keyword>
<comment type="subcellular location">
    <subcellularLocation>
        <location evidence="1 8">Cell membrane</location>
        <topology evidence="1 8">Multi-pass membrane protein</topology>
    </subcellularLocation>
</comment>
<feature type="transmembrane region" description="Helical" evidence="8">
    <location>
        <begin position="180"/>
        <end position="206"/>
    </location>
</feature>
<feature type="transmembrane region" description="Helical" evidence="8">
    <location>
        <begin position="282"/>
        <end position="301"/>
    </location>
</feature>
<feature type="transmembrane region" description="Helical" evidence="8">
    <location>
        <begin position="50"/>
        <end position="70"/>
    </location>
</feature>
<evidence type="ECO:0000256" key="8">
    <source>
        <dbReference type="RuleBase" id="RU363032"/>
    </source>
</evidence>
<evidence type="ECO:0000313" key="12">
    <source>
        <dbReference type="Proteomes" id="UP001500253"/>
    </source>
</evidence>
<keyword evidence="3 8" id="KW-0813">Transport</keyword>
<dbReference type="CDD" id="cd06261">
    <property type="entry name" value="TM_PBP2"/>
    <property type="match status" value="1"/>
</dbReference>
<evidence type="ECO:0000256" key="4">
    <source>
        <dbReference type="ARBA" id="ARBA00022475"/>
    </source>
</evidence>
<feature type="transmembrane region" description="Helical" evidence="8">
    <location>
        <begin position="138"/>
        <end position="160"/>
    </location>
</feature>
<dbReference type="Pfam" id="PF00528">
    <property type="entry name" value="BPD_transp_1"/>
    <property type="match status" value="1"/>
</dbReference>
<feature type="region of interest" description="Disordered" evidence="9">
    <location>
        <begin position="1"/>
        <end position="34"/>
    </location>
</feature>
<dbReference type="EMBL" id="BAAASD010000075">
    <property type="protein sequence ID" value="GAA2374732.1"/>
    <property type="molecule type" value="Genomic_DNA"/>
</dbReference>
<feature type="transmembrane region" description="Helical" evidence="8">
    <location>
        <begin position="100"/>
        <end position="126"/>
    </location>
</feature>
<gene>
    <name evidence="11" type="ORF">GCM10010246_82070</name>
</gene>
<evidence type="ECO:0000259" key="10">
    <source>
        <dbReference type="PROSITE" id="PS50928"/>
    </source>
</evidence>
<accession>A0ABP5UEX2</accession>
<dbReference type="PROSITE" id="PS50928">
    <property type="entry name" value="ABC_TM1"/>
    <property type="match status" value="1"/>
</dbReference>
<protein>
    <submittedName>
        <fullName evidence="11">ABC transporter permease</fullName>
    </submittedName>
</protein>
<dbReference type="InterPro" id="IPR000515">
    <property type="entry name" value="MetI-like"/>
</dbReference>
<feature type="transmembrane region" description="Helical" evidence="8">
    <location>
        <begin position="239"/>
        <end position="262"/>
    </location>
</feature>
<dbReference type="SUPFAM" id="SSF161098">
    <property type="entry name" value="MetI-like"/>
    <property type="match status" value="1"/>
</dbReference>
<feature type="domain" description="ABC transmembrane type-1" evidence="10">
    <location>
        <begin position="101"/>
        <end position="299"/>
    </location>
</feature>
<dbReference type="PANTHER" id="PTHR42929:SF1">
    <property type="entry name" value="INNER MEMBRANE ABC TRANSPORTER PERMEASE PROTEIN YDCU-RELATED"/>
    <property type="match status" value="1"/>
</dbReference>
<dbReference type="Gene3D" id="1.10.3720.10">
    <property type="entry name" value="MetI-like"/>
    <property type="match status" value="1"/>
</dbReference>
<evidence type="ECO:0000256" key="7">
    <source>
        <dbReference type="ARBA" id="ARBA00023136"/>
    </source>
</evidence>
<evidence type="ECO:0000256" key="1">
    <source>
        <dbReference type="ARBA" id="ARBA00004651"/>
    </source>
</evidence>
<name>A0ABP5UEX2_9ACTN</name>
<evidence type="ECO:0000313" key="11">
    <source>
        <dbReference type="EMBL" id="GAA2374732.1"/>
    </source>
</evidence>
<keyword evidence="7 8" id="KW-0472">Membrane</keyword>
<comment type="similarity">
    <text evidence="2">Belongs to the binding-protein-dependent transport system permease family. CysTW subfamily.</text>
</comment>
<reference evidence="12" key="1">
    <citation type="journal article" date="2019" name="Int. J. Syst. Evol. Microbiol.">
        <title>The Global Catalogue of Microorganisms (GCM) 10K type strain sequencing project: providing services to taxonomists for standard genome sequencing and annotation.</title>
        <authorList>
            <consortium name="The Broad Institute Genomics Platform"/>
            <consortium name="The Broad Institute Genome Sequencing Center for Infectious Disease"/>
            <person name="Wu L."/>
            <person name="Ma J."/>
        </authorList>
    </citation>
    <scope>NUCLEOTIDE SEQUENCE [LARGE SCALE GENOMIC DNA]</scope>
    <source>
        <strain evidence="12">JCM 4316</strain>
    </source>
</reference>
<sequence>MRAPTARPAQDPGPAEGPPPRPAPSPGARPAPGPRAAARLRLAALLGPPLLWLTLAYLGSLAVLLVSAFWTTDSFTSDVVRTWNTDNLHELLTTPVYRTIALRTLSIAIAVTLIDAVLALPMAFFMARVAGRRWRRPLLVAVLTPLWAGYLVKAYAWRVMLGHDGVLNRTLAPLGLHGPGYGTTAVVVVLAYLWLPYMILPVYAALERIPERTLEASADLGAGPWRTLRSIVLPAARPALLAGSVFTFSLSLGDYLTVQIVGGKTQLIGNVIASQVTLDLPMAAALSAVPVVLIVCYLAAVRRAGALDSL</sequence>
<evidence type="ECO:0000256" key="9">
    <source>
        <dbReference type="SAM" id="MobiDB-lite"/>
    </source>
</evidence>
<proteinExistence type="inferred from homology"/>
<keyword evidence="12" id="KW-1185">Reference proteome</keyword>
<keyword evidence="5 8" id="KW-0812">Transmembrane</keyword>
<dbReference type="RefSeq" id="WP_346179336.1">
    <property type="nucleotide sequence ID" value="NZ_BAAASD010000075.1"/>
</dbReference>
<evidence type="ECO:0000256" key="5">
    <source>
        <dbReference type="ARBA" id="ARBA00022692"/>
    </source>
</evidence>
<evidence type="ECO:0000256" key="6">
    <source>
        <dbReference type="ARBA" id="ARBA00022989"/>
    </source>
</evidence>
<organism evidence="11 12">
    <name type="scientific">Streptomyces cuspidosporus</name>
    <dbReference type="NCBI Taxonomy" id="66882"/>
    <lineage>
        <taxon>Bacteria</taxon>
        <taxon>Bacillati</taxon>
        <taxon>Actinomycetota</taxon>
        <taxon>Actinomycetes</taxon>
        <taxon>Kitasatosporales</taxon>
        <taxon>Streptomycetaceae</taxon>
        <taxon>Streptomyces</taxon>
    </lineage>
</organism>
<comment type="caution">
    <text evidence="11">The sequence shown here is derived from an EMBL/GenBank/DDBJ whole genome shotgun (WGS) entry which is preliminary data.</text>
</comment>
<dbReference type="InterPro" id="IPR035906">
    <property type="entry name" value="MetI-like_sf"/>
</dbReference>
<keyword evidence="6 8" id="KW-1133">Transmembrane helix</keyword>
<dbReference type="Proteomes" id="UP001500253">
    <property type="component" value="Unassembled WGS sequence"/>
</dbReference>
<feature type="compositionally biased region" description="Pro residues" evidence="9">
    <location>
        <begin position="15"/>
        <end position="33"/>
    </location>
</feature>
<evidence type="ECO:0000256" key="2">
    <source>
        <dbReference type="ARBA" id="ARBA00007069"/>
    </source>
</evidence>
<dbReference type="PANTHER" id="PTHR42929">
    <property type="entry name" value="INNER MEMBRANE ABC TRANSPORTER PERMEASE PROTEIN YDCU-RELATED-RELATED"/>
    <property type="match status" value="1"/>
</dbReference>
<evidence type="ECO:0000256" key="3">
    <source>
        <dbReference type="ARBA" id="ARBA00022448"/>
    </source>
</evidence>